<dbReference type="Proteomes" id="UP001647509">
    <property type="component" value="Unassembled WGS sequence"/>
</dbReference>
<organism evidence="1 2">
    <name type="scientific">Pseudotamlana agarivorans</name>
    <dbReference type="NCBI Taxonomy" id="481183"/>
    <lineage>
        <taxon>Bacteria</taxon>
        <taxon>Pseudomonadati</taxon>
        <taxon>Bacteroidota</taxon>
        <taxon>Flavobacteriia</taxon>
        <taxon>Flavobacteriales</taxon>
        <taxon>Flavobacteriaceae</taxon>
        <taxon>Pseudotamlana</taxon>
    </lineage>
</organism>
<keyword evidence="1" id="KW-0378">Hydrolase</keyword>
<keyword evidence="1" id="KW-0645">Protease</keyword>
<name>A0ACC5UCT2_9FLAO</name>
<evidence type="ECO:0000313" key="2">
    <source>
        <dbReference type="Proteomes" id="UP001647509"/>
    </source>
</evidence>
<reference evidence="1" key="1">
    <citation type="submission" date="2021-05" db="EMBL/GenBank/DDBJ databases">
        <title>Draft genomes of bacteria isolated from model marine particles.</title>
        <authorList>
            <person name="Datta M.S."/>
            <person name="Schwartzman J.A."/>
            <person name="Enke T.N."/>
            <person name="Saavedra J."/>
            <person name="Cermak N."/>
            <person name="Cordero O.X."/>
        </authorList>
    </citation>
    <scope>NUCLEOTIDE SEQUENCE</scope>
    <source>
        <strain evidence="1">I2M19</strain>
    </source>
</reference>
<sequence length="264" mass="29023">MKRIPLSHLLIVTVLWAFFTFVYAKVFVSSEKMSLAELVHSGLAMHLLFAAATVLIYSYIRPANIIVGLNKIKAKKNWILIYPVFVITLCLITSGLNGIFSDFDSYKWVLFNCIFVGISEELMFRGILLSSLTKKFGFWKAAIVVIVTFGLIHIMNVFTTGELGQGIAQAFFAMSSGVLFLAIRIKTLSIVPAIILHALWDFTAFTMEGLVSADGNVEGALAMAGVVVSLLVSFSPIIFGILGIIQLTKKKAIEEFVQTQEAAI</sequence>
<comment type="caution">
    <text evidence="1">The sequence shown here is derived from an EMBL/GenBank/DDBJ whole genome shotgun (WGS) entry which is preliminary data.</text>
</comment>
<accession>A0ACC5UCT2</accession>
<dbReference type="EMBL" id="JAHKPD010000025">
    <property type="protein sequence ID" value="MBU2952074.1"/>
    <property type="molecule type" value="Genomic_DNA"/>
</dbReference>
<proteinExistence type="predicted"/>
<gene>
    <name evidence="1" type="ORF">KO493_15345</name>
</gene>
<keyword evidence="1" id="KW-0482">Metalloprotease</keyword>
<evidence type="ECO:0000313" key="1">
    <source>
        <dbReference type="EMBL" id="MBU2952074.1"/>
    </source>
</evidence>
<keyword evidence="2" id="KW-1185">Reference proteome</keyword>
<protein>
    <submittedName>
        <fullName evidence="1">CPBP family intramembrane metalloprotease</fullName>
    </submittedName>
</protein>